<dbReference type="EMBL" id="JABCMA010000050">
    <property type="protein sequence ID" value="NMR76494.1"/>
    <property type="molecule type" value="Genomic_DNA"/>
</dbReference>
<name>A0A7Y0R1U7_VIBAL</name>
<comment type="caution">
    <text evidence="1">The sequence shown here is derived from an EMBL/GenBank/DDBJ whole genome shotgun (WGS) entry which is preliminary data.</text>
</comment>
<protein>
    <recommendedName>
        <fullName evidence="3">Response regulator</fullName>
    </recommendedName>
</protein>
<dbReference type="Proteomes" id="UP000565155">
    <property type="component" value="Unassembled WGS sequence"/>
</dbReference>
<proteinExistence type="predicted"/>
<evidence type="ECO:0000313" key="1">
    <source>
        <dbReference type="EMBL" id="NMR76494.1"/>
    </source>
</evidence>
<dbReference type="RefSeq" id="WP_158127013.1">
    <property type="nucleotide sequence ID" value="NZ_JABCMA010000050.1"/>
</dbReference>
<dbReference type="AlphaFoldDB" id="A0A7Y0R1U7"/>
<reference evidence="1 2" key="1">
    <citation type="submission" date="2020-04" db="EMBL/GenBank/DDBJ databases">
        <title>Whole-genome sequencing of Vibrio spp. from China reveals different genetic environments of blaCTX-M-14 among diverse lineages.</title>
        <authorList>
            <person name="Zheng Z."/>
            <person name="Ye L."/>
            <person name="Chen S."/>
        </authorList>
    </citation>
    <scope>NUCLEOTIDE SEQUENCE [LARGE SCALE GENOMIC DNA]</scope>
    <source>
        <strain evidence="1 2">Vb1636</strain>
    </source>
</reference>
<organism evidence="1 2">
    <name type="scientific">Vibrio alginolyticus</name>
    <dbReference type="NCBI Taxonomy" id="663"/>
    <lineage>
        <taxon>Bacteria</taxon>
        <taxon>Pseudomonadati</taxon>
        <taxon>Pseudomonadota</taxon>
        <taxon>Gammaproteobacteria</taxon>
        <taxon>Vibrionales</taxon>
        <taxon>Vibrionaceae</taxon>
        <taxon>Vibrio</taxon>
    </lineage>
</organism>
<evidence type="ECO:0008006" key="3">
    <source>
        <dbReference type="Google" id="ProtNLM"/>
    </source>
</evidence>
<gene>
    <name evidence="1" type="ORF">HKB35_23080</name>
</gene>
<sequence length="215" mass="24537">MKDLSYVFSKKSLTQLQDQEVDIPYLKRNIRIALIDDEPFPEVELIRNAGFNITQFYDIESFDQLASYQIIVCDIQGVGKKFGHTLEGAYVVQQVKMEYPDKYIVVVSSKAASIAVSGMIELADEKIQRGNSDALRAALNNGLQKVGSDIQRWKRLRNYLITHKDADVFEVWKLEQEFIRSKQNGSNKSFLKYVDKHSGDIAKGMLVNFISSLVF</sequence>
<evidence type="ECO:0000313" key="2">
    <source>
        <dbReference type="Proteomes" id="UP000565155"/>
    </source>
</evidence>
<accession>A0A7Y0R1U7</accession>